<evidence type="ECO:0000256" key="1">
    <source>
        <dbReference type="ARBA" id="ARBA00009048"/>
    </source>
</evidence>
<dbReference type="InterPro" id="IPR002035">
    <property type="entry name" value="VWF_A"/>
</dbReference>
<dbReference type="SMART" id="SM00239">
    <property type="entry name" value="C2"/>
    <property type="match status" value="2"/>
</dbReference>
<feature type="domain" description="C2" evidence="5">
    <location>
        <begin position="607"/>
        <end position="748"/>
    </location>
</feature>
<feature type="domain" description="VWFA" evidence="6">
    <location>
        <begin position="917"/>
        <end position="1092"/>
    </location>
</feature>
<keyword evidence="8" id="KW-1185">Reference proteome</keyword>
<evidence type="ECO:0000256" key="3">
    <source>
        <dbReference type="SAM" id="MobiDB-lite"/>
    </source>
</evidence>
<dbReference type="PANTHER" id="PTHR10857:SF106">
    <property type="entry name" value="C2 DOMAIN-CONTAINING PROTEIN"/>
    <property type="match status" value="1"/>
</dbReference>
<keyword evidence="4" id="KW-0812">Transmembrane</keyword>
<dbReference type="Gene3D" id="1.20.120.1630">
    <property type="match status" value="1"/>
</dbReference>
<keyword evidence="4" id="KW-0472">Membrane</keyword>
<dbReference type="SUPFAM" id="SSF49562">
    <property type="entry name" value="C2 domain (Calcium/lipid-binding domain, CaLB)"/>
    <property type="match status" value="2"/>
</dbReference>
<dbReference type="PROSITE" id="PS50004">
    <property type="entry name" value="C2"/>
    <property type="match status" value="2"/>
</dbReference>
<evidence type="ECO:0000256" key="4">
    <source>
        <dbReference type="SAM" id="Phobius"/>
    </source>
</evidence>
<keyword evidence="2" id="KW-0677">Repeat</keyword>
<feature type="domain" description="C2" evidence="5">
    <location>
        <begin position="754"/>
        <end position="881"/>
    </location>
</feature>
<dbReference type="Pfam" id="PF01222">
    <property type="entry name" value="ERG4_ERG24"/>
    <property type="match status" value="1"/>
</dbReference>
<feature type="transmembrane region" description="Helical" evidence="4">
    <location>
        <begin position="179"/>
        <end position="199"/>
    </location>
</feature>
<sequence length="1230" mass="135079">MALLTASTPRTTRRSRAAAGGRSLSPPRPAPAASAASAGADWSVGTGILQSPALIRLKYLLLMLGTPPFAFLITYASRDRGGDLTGLVLEVLKQPSLLYGYWPTAFDPTALRLVLSFFAFNLLLMRAVPGRRFEATVTPKGNVPVYRANGMACYVINVVALLLLARFTSFRPALVHDVFPEILSTLNTFALLLCLLLYFKGTRFPSSSDNGSNGDFVTDYYWGTELYPRVLGWDVKMFTNCRSGMMFWAVGVLCFAHKAMEENGGVLPLGMAVNAALQLVYVTKFFHWEMGYMCSMDIQVDKGGYYLCWGCLVWVPSVYTSHSYYLATNGPELPAWLGALIFALGFLCIYINYECDQQRYVFRQTGGECTIWGRKPEAIVADYTTANGEKKTNLLLVSGWWAWSKHAGYNFEILSSFFWSAPALTTALWCPYFYVIFLTILLTDRSFRDDDRCGKKSLCAKNLKDSSSKVLRAVAFENDAALLAGMAKCVKCADKEGDDFISKKLMPVIRCLIANWDVVNRIEAGIVLSNITGSGVNAGKAVAAMAKVAKNKDGVKLLEAHMASLRQSYEDWHEDWHDMLEEGKATDDELDAYQQAEESHEELYKNPAQKAEVLAEYQERSAEFKRHLFFDEEAHAEILKVFGDDFEAVLKSRKVVEIEEEEELLEEPVSQKRKSTGNQSVVYDTSNPDFHTSFKVKYHFEENQMLTVKVFDEDKKGSTKLHDHDYLGMCSVSVGQIMGSNGNATSCQIRGAGKMSKGFVALRAEEVSSCADQVRLQLSGKGLKNKDGWFGKSDPFLSISRMNEDNTWSLCHKTETVMDDLSPSFKIFTVQVQKLCNGDYMRPLRIDIWDWDSDGNHDCMGHVETNLQNILEGVGRPEGNMAVQYKKKTYGKLQVMKAEVFQVPTLSQYLSGGMQCSLMVAVDYTGSNGNPMNPGTLHHMDPRGFPNQYQSAITSVGSILQEYDTDKMFPMWGFGARIGGIVNHCFQLGATPEVCGVQGMLDAYRNVFAKGITMSGPTLFGTIITAATQHAVANAAAAPNAQSYSVLLILTDGIINDMQATKDAIVAASGTPLSIVIVGVGPADFSGMEELDGDGGVLKDSRFKAACRDIVQFVPFSKFANSPSRLASETLAEIPHQVTSYMTSKGIAPMPPMPPPDYSSMVPPTEDTGAVQTTGGTEGDADSVPQFFDFNVPATAAPGSEMTATSPDGTEVKFVVPAGSVAGGTVRLQY</sequence>
<comment type="similarity">
    <text evidence="1">Belongs to the copine family.</text>
</comment>
<dbReference type="Gene3D" id="2.60.40.150">
    <property type="entry name" value="C2 domain"/>
    <property type="match status" value="2"/>
</dbReference>
<reference evidence="7 8" key="1">
    <citation type="journal article" date="2023" name="Commun. Biol.">
        <title>Genome analysis of Parmales, the sister group of diatoms, reveals the evolutionary specialization of diatoms from phago-mixotrophs to photoautotrophs.</title>
        <authorList>
            <person name="Ban H."/>
            <person name="Sato S."/>
            <person name="Yoshikawa S."/>
            <person name="Yamada K."/>
            <person name="Nakamura Y."/>
            <person name="Ichinomiya M."/>
            <person name="Sato N."/>
            <person name="Blanc-Mathieu R."/>
            <person name="Endo H."/>
            <person name="Kuwata A."/>
            <person name="Ogata H."/>
        </authorList>
    </citation>
    <scope>NUCLEOTIDE SEQUENCE [LARGE SCALE GENOMIC DNA]</scope>
</reference>
<feature type="transmembrane region" description="Helical" evidence="4">
    <location>
        <begin position="148"/>
        <end position="167"/>
    </location>
</feature>
<evidence type="ECO:0000259" key="6">
    <source>
        <dbReference type="PROSITE" id="PS50234"/>
    </source>
</evidence>
<keyword evidence="4" id="KW-1133">Transmembrane helix</keyword>
<dbReference type="InterPro" id="IPR036465">
    <property type="entry name" value="vWFA_dom_sf"/>
</dbReference>
<dbReference type="Proteomes" id="UP001165060">
    <property type="component" value="Unassembled WGS sequence"/>
</dbReference>
<dbReference type="InterPro" id="IPR010734">
    <property type="entry name" value="Copine_C"/>
</dbReference>
<dbReference type="EMBL" id="BRYB01000956">
    <property type="protein sequence ID" value="GMI40813.1"/>
    <property type="molecule type" value="Genomic_DNA"/>
</dbReference>
<dbReference type="PROSITE" id="PS50234">
    <property type="entry name" value="VWFA"/>
    <property type="match status" value="1"/>
</dbReference>
<dbReference type="SUPFAM" id="SSF53300">
    <property type="entry name" value="vWA-like"/>
    <property type="match status" value="1"/>
</dbReference>
<feature type="transmembrane region" description="Helical" evidence="4">
    <location>
        <begin position="109"/>
        <end position="128"/>
    </location>
</feature>
<evidence type="ECO:0000313" key="8">
    <source>
        <dbReference type="Proteomes" id="UP001165060"/>
    </source>
</evidence>
<dbReference type="InterPro" id="IPR037768">
    <property type="entry name" value="C2B_Copine"/>
</dbReference>
<dbReference type="InterPro" id="IPR000008">
    <property type="entry name" value="C2_dom"/>
</dbReference>
<dbReference type="InterPro" id="IPR001171">
    <property type="entry name" value="ERG24_DHCR-like"/>
</dbReference>
<name>A0ABQ6N6E9_9STRA</name>
<organism evidence="7 8">
    <name type="scientific">Tetraparma gracilis</name>
    <dbReference type="NCBI Taxonomy" id="2962635"/>
    <lineage>
        <taxon>Eukaryota</taxon>
        <taxon>Sar</taxon>
        <taxon>Stramenopiles</taxon>
        <taxon>Ochrophyta</taxon>
        <taxon>Bolidophyceae</taxon>
        <taxon>Parmales</taxon>
        <taxon>Triparmaceae</taxon>
        <taxon>Tetraparma</taxon>
    </lineage>
</organism>
<feature type="transmembrane region" description="Helical" evidence="4">
    <location>
        <begin position="59"/>
        <end position="77"/>
    </location>
</feature>
<comment type="caution">
    <text evidence="7">The sequence shown here is derived from an EMBL/GenBank/DDBJ whole genome shotgun (WGS) entry which is preliminary data.</text>
</comment>
<feature type="transmembrane region" description="Helical" evidence="4">
    <location>
        <begin position="304"/>
        <end position="327"/>
    </location>
</feature>
<feature type="compositionally biased region" description="Low complexity" evidence="3">
    <location>
        <begin position="17"/>
        <end position="34"/>
    </location>
</feature>
<dbReference type="InterPro" id="IPR045052">
    <property type="entry name" value="Copine"/>
</dbReference>
<feature type="region of interest" description="Disordered" evidence="3">
    <location>
        <begin position="661"/>
        <end position="682"/>
    </location>
</feature>
<dbReference type="Pfam" id="PF00168">
    <property type="entry name" value="C2"/>
    <property type="match status" value="2"/>
</dbReference>
<dbReference type="SMART" id="SM00327">
    <property type="entry name" value="VWA"/>
    <property type="match status" value="1"/>
</dbReference>
<evidence type="ECO:0000256" key="2">
    <source>
        <dbReference type="ARBA" id="ARBA00022737"/>
    </source>
</evidence>
<gene>
    <name evidence="7" type="ORF">TeGR_g382</name>
</gene>
<feature type="transmembrane region" description="Helical" evidence="4">
    <location>
        <begin position="333"/>
        <end position="353"/>
    </location>
</feature>
<evidence type="ECO:0000259" key="5">
    <source>
        <dbReference type="PROSITE" id="PS50004"/>
    </source>
</evidence>
<proteinExistence type="inferred from homology"/>
<feature type="transmembrane region" description="Helical" evidence="4">
    <location>
        <begin position="417"/>
        <end position="442"/>
    </location>
</feature>
<evidence type="ECO:0000313" key="7">
    <source>
        <dbReference type="EMBL" id="GMI40813.1"/>
    </source>
</evidence>
<feature type="compositionally biased region" description="Low complexity" evidence="3">
    <location>
        <begin position="1"/>
        <end position="10"/>
    </location>
</feature>
<dbReference type="InterPro" id="IPR035892">
    <property type="entry name" value="C2_domain_sf"/>
</dbReference>
<dbReference type="CDD" id="cd04047">
    <property type="entry name" value="C2B_Copine"/>
    <property type="match status" value="1"/>
</dbReference>
<protein>
    <submittedName>
        <fullName evidence="7">Uncharacterized protein</fullName>
    </submittedName>
</protein>
<accession>A0ABQ6N6E9</accession>
<feature type="region of interest" description="Disordered" evidence="3">
    <location>
        <begin position="1"/>
        <end position="34"/>
    </location>
</feature>
<dbReference type="PANTHER" id="PTHR10857">
    <property type="entry name" value="COPINE"/>
    <property type="match status" value="1"/>
</dbReference>
<dbReference type="Pfam" id="PF07002">
    <property type="entry name" value="Copine"/>
    <property type="match status" value="1"/>
</dbReference>